<evidence type="ECO:0000256" key="1">
    <source>
        <dbReference type="ARBA" id="ARBA00012528"/>
    </source>
</evidence>
<dbReference type="Proteomes" id="UP000060699">
    <property type="component" value="Chromosome"/>
</dbReference>
<dbReference type="KEGG" id="rdp:RD2015_3700"/>
<dbReference type="Gene3D" id="3.30.70.270">
    <property type="match status" value="1"/>
</dbReference>
<dbReference type="PANTHER" id="PTHR45138:SF9">
    <property type="entry name" value="DIGUANYLATE CYCLASE DGCM-RELATED"/>
    <property type="match status" value="1"/>
</dbReference>
<dbReference type="InterPro" id="IPR000160">
    <property type="entry name" value="GGDEF_dom"/>
</dbReference>
<dbReference type="SMART" id="SM00267">
    <property type="entry name" value="GGDEF"/>
    <property type="match status" value="1"/>
</dbReference>
<evidence type="ECO:0000256" key="2">
    <source>
        <dbReference type="ARBA" id="ARBA00034247"/>
    </source>
</evidence>
<dbReference type="EC" id="2.7.7.65" evidence="1"/>
<dbReference type="GO" id="GO:0005886">
    <property type="term" value="C:plasma membrane"/>
    <property type="evidence" value="ECO:0007669"/>
    <property type="project" value="TreeGrafter"/>
</dbReference>
<reference evidence="3 4" key="1">
    <citation type="submission" date="2015-12" db="EMBL/GenBank/DDBJ databases">
        <title>Complete genome of Roseateles depolymerans KCTC 42856.</title>
        <authorList>
            <person name="Kim K.M."/>
        </authorList>
    </citation>
    <scope>NUCLEOTIDE SEQUENCE [LARGE SCALE GENOMIC DNA]</scope>
    <source>
        <strain evidence="3 4">KCTC 42856</strain>
    </source>
</reference>
<protein>
    <recommendedName>
        <fullName evidence="1">diguanylate cyclase</fullName>
        <ecNumber evidence="1">2.7.7.65</ecNumber>
    </recommendedName>
</protein>
<dbReference type="EMBL" id="CP013729">
    <property type="protein sequence ID" value="ALV08155.1"/>
    <property type="molecule type" value="Genomic_DNA"/>
</dbReference>
<name>A0A0U3N7K0_9BURK</name>
<dbReference type="InterPro" id="IPR050469">
    <property type="entry name" value="Diguanylate_Cyclase"/>
</dbReference>
<dbReference type="STRING" id="76731.RD2015_3700"/>
<dbReference type="PATRIC" id="fig|76731.3.peg.3792"/>
<dbReference type="AlphaFoldDB" id="A0A0U3N7K0"/>
<comment type="catalytic activity">
    <reaction evidence="2">
        <text>2 GTP = 3',3'-c-di-GMP + 2 diphosphate</text>
        <dbReference type="Rhea" id="RHEA:24898"/>
        <dbReference type="ChEBI" id="CHEBI:33019"/>
        <dbReference type="ChEBI" id="CHEBI:37565"/>
        <dbReference type="ChEBI" id="CHEBI:58805"/>
        <dbReference type="EC" id="2.7.7.65"/>
    </reaction>
</comment>
<accession>A0A0U3N7K0</accession>
<dbReference type="OrthoDB" id="9813903at2"/>
<proteinExistence type="predicted"/>
<sequence length="258" mass="28405">MWGDGTARLLRNHPSRRRIALDQPPRLIPAHALRLELALQLLQQAGAMLPDAEPYTQVWLQGIVDALCDLSSKDALTGLVNRRSFEMALDRELDRVARSGEPALLLVLDIDHFKAINDNHGHAAGDQVIRAVARSIGQMVRPMDTVARIGGEEFAIILPSCPTTYGVTVAERIRERVESLTVEVGQGAPLTTTISIGGAFAPQWVRSSALLWTERADRQLYRAKAEGRNRACLESHIDSLVTAEEKGMLFAVTQQDSE</sequence>
<organism evidence="3 4">
    <name type="scientific">Roseateles depolymerans</name>
    <dbReference type="NCBI Taxonomy" id="76731"/>
    <lineage>
        <taxon>Bacteria</taxon>
        <taxon>Pseudomonadati</taxon>
        <taxon>Pseudomonadota</taxon>
        <taxon>Betaproteobacteria</taxon>
        <taxon>Burkholderiales</taxon>
        <taxon>Sphaerotilaceae</taxon>
        <taxon>Roseateles</taxon>
    </lineage>
</organism>
<dbReference type="GO" id="GO:1902201">
    <property type="term" value="P:negative regulation of bacterial-type flagellum-dependent cell motility"/>
    <property type="evidence" value="ECO:0007669"/>
    <property type="project" value="TreeGrafter"/>
</dbReference>
<dbReference type="FunFam" id="3.30.70.270:FF:000001">
    <property type="entry name" value="Diguanylate cyclase domain protein"/>
    <property type="match status" value="1"/>
</dbReference>
<dbReference type="CDD" id="cd01949">
    <property type="entry name" value="GGDEF"/>
    <property type="match status" value="1"/>
</dbReference>
<dbReference type="NCBIfam" id="TIGR00254">
    <property type="entry name" value="GGDEF"/>
    <property type="match status" value="1"/>
</dbReference>
<dbReference type="PROSITE" id="PS50887">
    <property type="entry name" value="GGDEF"/>
    <property type="match status" value="1"/>
</dbReference>
<dbReference type="Pfam" id="PF00990">
    <property type="entry name" value="GGDEF"/>
    <property type="match status" value="1"/>
</dbReference>
<dbReference type="GO" id="GO:0043709">
    <property type="term" value="P:cell adhesion involved in single-species biofilm formation"/>
    <property type="evidence" value="ECO:0007669"/>
    <property type="project" value="TreeGrafter"/>
</dbReference>
<keyword evidence="4" id="KW-1185">Reference proteome</keyword>
<gene>
    <name evidence="3" type="ORF">RD2015_3700</name>
</gene>
<dbReference type="PANTHER" id="PTHR45138">
    <property type="entry name" value="REGULATORY COMPONENTS OF SENSORY TRANSDUCTION SYSTEM"/>
    <property type="match status" value="1"/>
</dbReference>
<dbReference type="InterPro" id="IPR043128">
    <property type="entry name" value="Rev_trsase/Diguanyl_cyclase"/>
</dbReference>
<dbReference type="SUPFAM" id="SSF55073">
    <property type="entry name" value="Nucleotide cyclase"/>
    <property type="match status" value="1"/>
</dbReference>
<dbReference type="InterPro" id="IPR029787">
    <property type="entry name" value="Nucleotide_cyclase"/>
</dbReference>
<dbReference type="GO" id="GO:0052621">
    <property type="term" value="F:diguanylate cyclase activity"/>
    <property type="evidence" value="ECO:0007669"/>
    <property type="project" value="UniProtKB-EC"/>
</dbReference>
<evidence type="ECO:0000313" key="4">
    <source>
        <dbReference type="Proteomes" id="UP000060699"/>
    </source>
</evidence>
<evidence type="ECO:0000313" key="3">
    <source>
        <dbReference type="EMBL" id="ALV08155.1"/>
    </source>
</evidence>